<dbReference type="AlphaFoldDB" id="A0A7Y9FK11"/>
<keyword evidence="2" id="KW-1185">Reference proteome</keyword>
<organism evidence="1 2">
    <name type="scientific">Sphingomonas melonis</name>
    <dbReference type="NCBI Taxonomy" id="152682"/>
    <lineage>
        <taxon>Bacteria</taxon>
        <taxon>Pseudomonadati</taxon>
        <taxon>Pseudomonadota</taxon>
        <taxon>Alphaproteobacteria</taxon>
        <taxon>Sphingomonadales</taxon>
        <taxon>Sphingomonadaceae</taxon>
        <taxon>Sphingomonas</taxon>
    </lineage>
</organism>
<name>A0A7Y9FK11_9SPHN</name>
<sequence length="224" mass="24291">MATNFKMTARDMVTQAMREIGVLASGENPSADELADGILRLNSMLKAWAAKGLNLWRNTQGTVDFAAGISSAAIPEALTVGEARLLLSGGTERPLALWESDQYAVLPNKGSVGVPVAYTMISQVGGLTMQLWPVPSRDVTIRYSFGRITADVIQPSDPVDVPQMFQEAVWLMLAVRMAPTFGKARTDPQTVQLVAARAAELERDMLDFDRPASYQLGTDLDGYP</sequence>
<gene>
    <name evidence="1" type="ORF">HD841_000519</name>
</gene>
<dbReference type="Gene3D" id="1.10.3230.20">
    <property type="entry name" value="P22 tail accessory factor (Gp4)"/>
    <property type="match status" value="2"/>
</dbReference>
<protein>
    <submittedName>
        <fullName evidence="1">Uncharacterized protein</fullName>
    </submittedName>
</protein>
<reference evidence="1 2" key="1">
    <citation type="submission" date="2020-08" db="EMBL/GenBank/DDBJ databases">
        <title>The Agave Microbiome: Exploring the role of microbial communities in plant adaptations to desert environments.</title>
        <authorList>
            <person name="Partida-Martinez L.P."/>
        </authorList>
    </citation>
    <scope>NUCLEOTIDE SEQUENCE [LARGE SCALE GENOMIC DNA]</scope>
    <source>
        <strain evidence="1 2">AS2.3</strain>
    </source>
</reference>
<dbReference type="InterPro" id="IPR038258">
    <property type="entry name" value="Gp4_sf"/>
</dbReference>
<dbReference type="Proteomes" id="UP000517753">
    <property type="component" value="Unassembled WGS sequence"/>
</dbReference>
<dbReference type="EMBL" id="JACCBY010000001">
    <property type="protein sequence ID" value="NYD88750.1"/>
    <property type="molecule type" value="Genomic_DNA"/>
</dbReference>
<proteinExistence type="predicted"/>
<evidence type="ECO:0000313" key="1">
    <source>
        <dbReference type="EMBL" id="NYD88750.1"/>
    </source>
</evidence>
<comment type="caution">
    <text evidence="1">The sequence shown here is derived from an EMBL/GenBank/DDBJ whole genome shotgun (WGS) entry which is preliminary data.</text>
</comment>
<accession>A0A7Y9FK11</accession>
<dbReference type="RefSeq" id="WP_179507309.1">
    <property type="nucleotide sequence ID" value="NZ_JACCBY010000001.1"/>
</dbReference>
<evidence type="ECO:0000313" key="2">
    <source>
        <dbReference type="Proteomes" id="UP000517753"/>
    </source>
</evidence>